<feature type="domain" description="Heterokaryon incompatibility" evidence="2">
    <location>
        <begin position="15"/>
        <end position="113"/>
    </location>
</feature>
<proteinExistence type="predicted"/>
<dbReference type="RefSeq" id="XP_066706640.1">
    <property type="nucleotide sequence ID" value="XM_066837747.1"/>
</dbReference>
<protein>
    <recommendedName>
        <fullName evidence="2">Heterokaryon incompatibility domain-containing protein</fullName>
    </recommendedName>
</protein>
<sequence>MVYRKQILNLDVAEWATLSYARGQVVPRRSYVECVQLAIEDGIALTKILDETGTRTLVPAGILYDAIRVVLELGIQYLWVDVLCSLRSPDDDGDGWPMSYMDIFEGAKVNIALPDYYCVEDYEKESRIGEPVKDSKRMEEAYNAHLRGGDPPKPKELDAGLFLYPFFTDPGALLDRLVSPRKLFCLRNGDAIWACAHHCTHSRYSRLHVNPRECVLSPPIFTSSQLSAKPPAPSPSALPSTGKLQKLQAGARRCSTKRARQDPIGTRISNSRGAKLRKLSADSNRSPPNTLRARLVNRAIIQDSVMFAAAQDPNNEFLRKFTEDMCPDTSTGVMQTTRFSTMIEAFSRCYNTFHGEDPFQFLQAVIYKYGIPKPAPAPFRWDYSIGDLPEDLLWWGDVVPTMASILDALLSPSHTIDWRRDDLMSWLHWDGEKVFLSSHWHSTKPLTSSGGNATRSRHRHFSSIGREPRGFEIKCARYNEPLILLACPENRDPEADRLFSVLRGATVTGAPTFLGAGIGNKPWHYDPPSLQCSCASYIYDKRGELMGRGIVDDPRWFVEEPERIAAREQQEIDENVRRGLKYPRRLRNRRTFMLAFIERESLELRATSMPPLPWEAEPVSWTSAHGGRDRSVPDRVALEVNYELILLTSSAGARWGEDSGGEEDDYQEEVIDTDLYERVGLFEVYGEGFASDRAKQIYLR</sequence>
<accession>A0ABR1QXT0</accession>
<dbReference type="Pfam" id="PF06985">
    <property type="entry name" value="HET"/>
    <property type="match status" value="1"/>
</dbReference>
<name>A0ABR1QXT0_9PEZI</name>
<dbReference type="EMBL" id="JAQQWE010000001">
    <property type="protein sequence ID" value="KAK7967248.1"/>
    <property type="molecule type" value="Genomic_DNA"/>
</dbReference>
<dbReference type="Proteomes" id="UP001391051">
    <property type="component" value="Unassembled WGS sequence"/>
</dbReference>
<evidence type="ECO:0000313" key="4">
    <source>
        <dbReference type="Proteomes" id="UP001391051"/>
    </source>
</evidence>
<reference evidence="3 4" key="1">
    <citation type="submission" date="2023-01" db="EMBL/GenBank/DDBJ databases">
        <title>Analysis of 21 Apiospora genomes using comparative genomics revels a genus with tremendous synthesis potential of carbohydrate active enzymes and secondary metabolites.</title>
        <authorList>
            <person name="Sorensen T."/>
        </authorList>
    </citation>
    <scope>NUCLEOTIDE SEQUENCE [LARGE SCALE GENOMIC DNA]</scope>
    <source>
        <strain evidence="3 4">CBS 24483</strain>
    </source>
</reference>
<dbReference type="GeneID" id="92070809"/>
<keyword evidence="4" id="KW-1185">Reference proteome</keyword>
<organism evidence="3 4">
    <name type="scientific">Apiospora aurea</name>
    <dbReference type="NCBI Taxonomy" id="335848"/>
    <lineage>
        <taxon>Eukaryota</taxon>
        <taxon>Fungi</taxon>
        <taxon>Dikarya</taxon>
        <taxon>Ascomycota</taxon>
        <taxon>Pezizomycotina</taxon>
        <taxon>Sordariomycetes</taxon>
        <taxon>Xylariomycetidae</taxon>
        <taxon>Amphisphaeriales</taxon>
        <taxon>Apiosporaceae</taxon>
        <taxon>Apiospora</taxon>
    </lineage>
</organism>
<dbReference type="InterPro" id="IPR010730">
    <property type="entry name" value="HET"/>
</dbReference>
<evidence type="ECO:0000256" key="1">
    <source>
        <dbReference type="SAM" id="MobiDB-lite"/>
    </source>
</evidence>
<evidence type="ECO:0000313" key="3">
    <source>
        <dbReference type="EMBL" id="KAK7967248.1"/>
    </source>
</evidence>
<feature type="region of interest" description="Disordered" evidence="1">
    <location>
        <begin position="224"/>
        <end position="288"/>
    </location>
</feature>
<comment type="caution">
    <text evidence="3">The sequence shown here is derived from an EMBL/GenBank/DDBJ whole genome shotgun (WGS) entry which is preliminary data.</text>
</comment>
<gene>
    <name evidence="3" type="ORF">PG986_001525</name>
</gene>
<evidence type="ECO:0000259" key="2">
    <source>
        <dbReference type="Pfam" id="PF06985"/>
    </source>
</evidence>